<keyword evidence="4" id="KW-0239">DNA-directed DNA polymerase</keyword>
<feature type="domain" description="DNA polymerase III delta N-terminal" evidence="6">
    <location>
        <begin position="25"/>
        <end position="133"/>
    </location>
</feature>
<sequence length="339" mass="38758">MAKKEQNVHLQIISDIRKKNFKPVYFLMGDEPYYIDLITDTIIDNALDDADRDFNQTIVYGADVEISTVINAAKRYPMMASRQLVIVKEAQMLKGLDDLQFYLQKPLTSTVLVFNYKNGSLKNKKLLAELNSVGIVYESKKLYDYQLPPFINSYVTEKGFTIEQKAIAMLGDAIGNDLSRLTGELDKLSIILQGNTRITAALIEHNIGISKDFNNFELLNAFITKNIYKVNQIIAYFEKNPKSNPLIVTISVLFNFYANLMLLYFIQDKSESNIMAELKLRNIFQARDYLAAMQNYNAYKCMDIISYIREYDARSKGVENASGTTEASLLKELAYKILH</sequence>
<evidence type="ECO:0000256" key="1">
    <source>
        <dbReference type="ARBA" id="ARBA00022679"/>
    </source>
</evidence>
<keyword evidence="2" id="KW-0548">Nucleotidyltransferase</keyword>
<feature type="transmembrane region" description="Helical" evidence="5">
    <location>
        <begin position="246"/>
        <end position="266"/>
    </location>
</feature>
<keyword evidence="5" id="KW-0472">Membrane</keyword>
<dbReference type="PANTHER" id="PTHR34388">
    <property type="entry name" value="DNA POLYMERASE III SUBUNIT DELTA"/>
    <property type="match status" value="1"/>
</dbReference>
<dbReference type="InterPro" id="IPR027417">
    <property type="entry name" value="P-loop_NTPase"/>
</dbReference>
<organism evidence="7 8">
    <name type="scientific">Coprobacter fastidiosus NSB1 = JCM 33896</name>
    <dbReference type="NCBI Taxonomy" id="1349822"/>
    <lineage>
        <taxon>Bacteria</taxon>
        <taxon>Pseudomonadati</taxon>
        <taxon>Bacteroidota</taxon>
        <taxon>Bacteroidia</taxon>
        <taxon>Bacteroidales</taxon>
        <taxon>Barnesiellaceae</taxon>
        <taxon>Coprobacter</taxon>
    </lineage>
</organism>
<dbReference type="GO" id="GO:0003677">
    <property type="term" value="F:DNA binding"/>
    <property type="evidence" value="ECO:0007669"/>
    <property type="project" value="InterPro"/>
</dbReference>
<keyword evidence="1" id="KW-0808">Transferase</keyword>
<gene>
    <name evidence="7" type="ORF">BC742_0450</name>
</gene>
<dbReference type="RefSeq" id="WP_022602687.1">
    <property type="nucleotide sequence ID" value="NZ_KI440833.1"/>
</dbReference>
<dbReference type="GO" id="GO:0009360">
    <property type="term" value="C:DNA polymerase III complex"/>
    <property type="evidence" value="ECO:0007669"/>
    <property type="project" value="InterPro"/>
</dbReference>
<evidence type="ECO:0000259" key="6">
    <source>
        <dbReference type="Pfam" id="PF06144"/>
    </source>
</evidence>
<dbReference type="GeneID" id="92927599"/>
<accession>A0A495WJX1</accession>
<protein>
    <submittedName>
        <fullName evidence="7">DNA polymerase III delta subunit</fullName>
    </submittedName>
</protein>
<evidence type="ECO:0000256" key="2">
    <source>
        <dbReference type="ARBA" id="ARBA00022695"/>
    </source>
</evidence>
<dbReference type="NCBIfam" id="TIGR01128">
    <property type="entry name" value="holA"/>
    <property type="match status" value="1"/>
</dbReference>
<dbReference type="EMBL" id="RBXN01000001">
    <property type="protein sequence ID" value="RKT61404.1"/>
    <property type="molecule type" value="Genomic_DNA"/>
</dbReference>
<dbReference type="InterPro" id="IPR010372">
    <property type="entry name" value="DNA_pol3_delta_N"/>
</dbReference>
<keyword evidence="5" id="KW-1133">Transmembrane helix</keyword>
<dbReference type="Gene3D" id="1.10.8.60">
    <property type="match status" value="1"/>
</dbReference>
<dbReference type="SUPFAM" id="SSF52540">
    <property type="entry name" value="P-loop containing nucleoside triphosphate hydrolases"/>
    <property type="match status" value="1"/>
</dbReference>
<keyword evidence="5" id="KW-0812">Transmembrane</keyword>
<dbReference type="AlphaFoldDB" id="A0A495WJX1"/>
<dbReference type="GO" id="GO:0003887">
    <property type="term" value="F:DNA-directed DNA polymerase activity"/>
    <property type="evidence" value="ECO:0007669"/>
    <property type="project" value="UniProtKB-KW"/>
</dbReference>
<evidence type="ECO:0000256" key="4">
    <source>
        <dbReference type="ARBA" id="ARBA00022932"/>
    </source>
</evidence>
<evidence type="ECO:0000256" key="3">
    <source>
        <dbReference type="ARBA" id="ARBA00022705"/>
    </source>
</evidence>
<dbReference type="Proteomes" id="UP000269493">
    <property type="component" value="Unassembled WGS sequence"/>
</dbReference>
<dbReference type="Pfam" id="PF06144">
    <property type="entry name" value="DNA_pol3_delta"/>
    <property type="match status" value="1"/>
</dbReference>
<dbReference type="PANTHER" id="PTHR34388:SF1">
    <property type="entry name" value="DNA POLYMERASE III SUBUNIT DELTA"/>
    <property type="match status" value="1"/>
</dbReference>
<keyword evidence="3" id="KW-0235">DNA replication</keyword>
<comment type="caution">
    <text evidence="7">The sequence shown here is derived from an EMBL/GenBank/DDBJ whole genome shotgun (WGS) entry which is preliminary data.</text>
</comment>
<evidence type="ECO:0000256" key="5">
    <source>
        <dbReference type="SAM" id="Phobius"/>
    </source>
</evidence>
<dbReference type="OrthoDB" id="1172326at2"/>
<evidence type="ECO:0000313" key="7">
    <source>
        <dbReference type="EMBL" id="RKT61404.1"/>
    </source>
</evidence>
<reference evidence="7 8" key="1">
    <citation type="submission" date="2018-10" db="EMBL/GenBank/DDBJ databases">
        <title>Genomic Encyclopedia of Archaeal and Bacterial Type Strains, Phase II (KMG-II): from individual species to whole genera.</title>
        <authorList>
            <person name="Goeker M."/>
        </authorList>
    </citation>
    <scope>NUCLEOTIDE SEQUENCE [LARGE SCALE GENOMIC DNA]</scope>
    <source>
        <strain evidence="7 8">NSB1</strain>
    </source>
</reference>
<dbReference type="Gene3D" id="3.40.50.300">
    <property type="entry name" value="P-loop containing nucleotide triphosphate hydrolases"/>
    <property type="match status" value="1"/>
</dbReference>
<dbReference type="InterPro" id="IPR005790">
    <property type="entry name" value="DNA_polIII_delta"/>
</dbReference>
<proteinExistence type="predicted"/>
<name>A0A495WJX1_9BACT</name>
<evidence type="ECO:0000313" key="8">
    <source>
        <dbReference type="Proteomes" id="UP000269493"/>
    </source>
</evidence>
<dbReference type="Gene3D" id="1.20.272.10">
    <property type="match status" value="1"/>
</dbReference>
<dbReference type="GO" id="GO:0006261">
    <property type="term" value="P:DNA-templated DNA replication"/>
    <property type="evidence" value="ECO:0007669"/>
    <property type="project" value="TreeGrafter"/>
</dbReference>
<keyword evidence="8" id="KW-1185">Reference proteome</keyword>